<evidence type="ECO:0000313" key="3">
    <source>
        <dbReference type="Proteomes" id="UP000238312"/>
    </source>
</evidence>
<accession>A0A2T0M4B8</accession>
<reference evidence="2 3" key="1">
    <citation type="submission" date="2018-03" db="EMBL/GenBank/DDBJ databases">
        <title>Genomic Encyclopedia of Type Strains, Phase III (KMG-III): the genomes of soil and plant-associated and newly described type strains.</title>
        <authorList>
            <person name="Whitman W."/>
        </authorList>
    </citation>
    <scope>NUCLEOTIDE SEQUENCE [LARGE SCALE GENOMIC DNA]</scope>
    <source>
        <strain evidence="2 3">CGMCC 4.7104</strain>
    </source>
</reference>
<comment type="caution">
    <text evidence="2">The sequence shown here is derived from an EMBL/GenBank/DDBJ whole genome shotgun (WGS) entry which is preliminary data.</text>
</comment>
<protein>
    <submittedName>
        <fullName evidence="2">Uncharacterized protein</fullName>
    </submittedName>
</protein>
<organism evidence="2 3">
    <name type="scientific">Nonomuraea fuscirosea</name>
    <dbReference type="NCBI Taxonomy" id="1291556"/>
    <lineage>
        <taxon>Bacteria</taxon>
        <taxon>Bacillati</taxon>
        <taxon>Actinomycetota</taxon>
        <taxon>Actinomycetes</taxon>
        <taxon>Streptosporangiales</taxon>
        <taxon>Streptosporangiaceae</taxon>
        <taxon>Nonomuraea</taxon>
    </lineage>
</organism>
<gene>
    <name evidence="2" type="ORF">B0I32_1342</name>
</gene>
<dbReference type="EMBL" id="PVNG01000034">
    <property type="protein sequence ID" value="PRX51737.1"/>
    <property type="molecule type" value="Genomic_DNA"/>
</dbReference>
<name>A0A2T0M4B8_9ACTN</name>
<feature type="region of interest" description="Disordered" evidence="1">
    <location>
        <begin position="29"/>
        <end position="48"/>
    </location>
</feature>
<dbReference type="Proteomes" id="UP000238312">
    <property type="component" value="Unassembled WGS sequence"/>
</dbReference>
<evidence type="ECO:0000313" key="2">
    <source>
        <dbReference type="EMBL" id="PRX51737.1"/>
    </source>
</evidence>
<sequence>MGAYLAAARPAMRSIQIAYGTGTFYNFTPRRSGGHMGGPGLRSTENGE</sequence>
<dbReference type="RefSeq" id="WP_181308699.1">
    <property type="nucleotide sequence ID" value="NZ_PVNG01000034.1"/>
</dbReference>
<keyword evidence="3" id="KW-1185">Reference proteome</keyword>
<proteinExistence type="predicted"/>
<dbReference type="AlphaFoldDB" id="A0A2T0M4B8"/>
<evidence type="ECO:0000256" key="1">
    <source>
        <dbReference type="SAM" id="MobiDB-lite"/>
    </source>
</evidence>